<sequence>MRTRLLVLAALLALDLAVAEQSNPGTAPNPRPARPVPRVCGLFWGAAAHLNRCGRNEVCSPVSAIRILCREILRVYKSANDSRMPQYSGPNH</sequence>
<feature type="chain" id="PRO_5001516599" evidence="1">
    <location>
        <begin position="20"/>
        <end position="92"/>
    </location>
</feature>
<proteinExistence type="evidence at transcript level"/>
<name>A0A023G253_AMBPA</name>
<protein>
    <submittedName>
        <fullName evidence="2">Putative secreted protein</fullName>
    </submittedName>
</protein>
<dbReference type="AlphaFoldDB" id="A0A023G253"/>
<reference evidence="2" key="1">
    <citation type="submission" date="2014-03" db="EMBL/GenBank/DDBJ databases">
        <title>The sialotranscriptome of Amblyomma triste, Amblyomma parvum and Amblyomma cajennense ticks, uncovered by 454-based RNA-seq.</title>
        <authorList>
            <person name="Garcia G.R."/>
            <person name="Gardinassi L.G."/>
            <person name="Ribeiro J.M."/>
            <person name="Anatrielo E."/>
            <person name="Ferreira B.R."/>
            <person name="Moreira H.N."/>
            <person name="Mafra C."/>
            <person name="Olegario M.M."/>
            <person name="Szabo P.J."/>
            <person name="Miranda-Santos I.K."/>
            <person name="Maruyama S.R."/>
        </authorList>
    </citation>
    <scope>NUCLEOTIDE SEQUENCE</scope>
    <source>
        <strain evidence="2">Araguapaz</strain>
        <tissue evidence="2">Salivary glands</tissue>
    </source>
</reference>
<feature type="signal peptide" evidence="1">
    <location>
        <begin position="1"/>
        <end position="19"/>
    </location>
</feature>
<keyword evidence="1" id="KW-0732">Signal</keyword>
<accession>A0A023G253</accession>
<evidence type="ECO:0000256" key="1">
    <source>
        <dbReference type="SAM" id="SignalP"/>
    </source>
</evidence>
<organism evidence="2">
    <name type="scientific">Amblyomma parvum</name>
    <name type="common">South American tick</name>
    <dbReference type="NCBI Taxonomy" id="251391"/>
    <lineage>
        <taxon>Eukaryota</taxon>
        <taxon>Metazoa</taxon>
        <taxon>Ecdysozoa</taxon>
        <taxon>Arthropoda</taxon>
        <taxon>Chelicerata</taxon>
        <taxon>Arachnida</taxon>
        <taxon>Acari</taxon>
        <taxon>Parasitiformes</taxon>
        <taxon>Ixodida</taxon>
        <taxon>Ixodoidea</taxon>
        <taxon>Ixodidae</taxon>
        <taxon>Amblyomminae</taxon>
        <taxon>Amblyomma</taxon>
    </lineage>
</organism>
<dbReference type="EMBL" id="GBBL01000212">
    <property type="protein sequence ID" value="JAC27108.1"/>
    <property type="molecule type" value="mRNA"/>
</dbReference>
<evidence type="ECO:0000313" key="2">
    <source>
        <dbReference type="EMBL" id="JAC27108.1"/>
    </source>
</evidence>